<evidence type="ECO:0000313" key="3">
    <source>
        <dbReference type="Proteomes" id="UP001140076"/>
    </source>
</evidence>
<sequence>MRNRYPGTCTNCGASVEAEAGVVLKQDGRWRTYCAEHEPRPTPPPRADHLGWHTGALAGFDCETSSRDPREAFLVSAAMVDSSGTARTWLVDPGDRRIPDDAIAVHGITNERARAEGMPAVKALEEIAEAVCTHLLAQRGLVIFNAPFDLRVLAGELQRHDLPPLTERLSGAAPAPIIDPLVIDRGADPYRRGPRNLSAMCEFYGVDLHDAHTAHGDASACLALACEIGARRPEIAALDLPVLHQRQVEWAAAYARDRQEWLDRRRPGHGTVVDGTWPYSHTD</sequence>
<evidence type="ECO:0000259" key="1">
    <source>
        <dbReference type="SMART" id="SM00479"/>
    </source>
</evidence>
<dbReference type="GO" id="GO:0004527">
    <property type="term" value="F:exonuclease activity"/>
    <property type="evidence" value="ECO:0007669"/>
    <property type="project" value="UniProtKB-ARBA"/>
</dbReference>
<reference evidence="2" key="1">
    <citation type="submission" date="2021-10" db="EMBL/GenBank/DDBJ databases">
        <title>Streptomonospora sp. nov., isolated from mangrove soil.</title>
        <authorList>
            <person name="Chen X."/>
            <person name="Ge X."/>
            <person name="Liu W."/>
        </authorList>
    </citation>
    <scope>NUCLEOTIDE SEQUENCE</scope>
    <source>
        <strain evidence="2">S1-112</strain>
    </source>
</reference>
<dbReference type="InterPro" id="IPR012337">
    <property type="entry name" value="RNaseH-like_sf"/>
</dbReference>
<dbReference type="AlphaFoldDB" id="A0A9X3SD89"/>
<dbReference type="SMART" id="SM00479">
    <property type="entry name" value="EXOIII"/>
    <property type="match status" value="1"/>
</dbReference>
<gene>
    <name evidence="2" type="ORF">LG943_04410</name>
</gene>
<name>A0A9X3SD89_9ACTN</name>
<dbReference type="CDD" id="cd06127">
    <property type="entry name" value="DEDDh"/>
    <property type="match status" value="1"/>
</dbReference>
<dbReference type="EMBL" id="JAJAQC010000005">
    <property type="protein sequence ID" value="MDA0563577.1"/>
    <property type="molecule type" value="Genomic_DNA"/>
</dbReference>
<organism evidence="2 3">
    <name type="scientific">Streptomonospora mangrovi</name>
    <dbReference type="NCBI Taxonomy" id="2883123"/>
    <lineage>
        <taxon>Bacteria</taxon>
        <taxon>Bacillati</taxon>
        <taxon>Actinomycetota</taxon>
        <taxon>Actinomycetes</taxon>
        <taxon>Streptosporangiales</taxon>
        <taxon>Nocardiopsidaceae</taxon>
        <taxon>Streptomonospora</taxon>
    </lineage>
</organism>
<feature type="domain" description="Exonuclease" evidence="1">
    <location>
        <begin position="56"/>
        <end position="234"/>
    </location>
</feature>
<dbReference type="Pfam" id="PF00929">
    <property type="entry name" value="RNase_T"/>
    <property type="match status" value="1"/>
</dbReference>
<dbReference type="SUPFAM" id="SSF53098">
    <property type="entry name" value="Ribonuclease H-like"/>
    <property type="match status" value="1"/>
</dbReference>
<dbReference type="Gene3D" id="3.30.420.10">
    <property type="entry name" value="Ribonuclease H-like superfamily/Ribonuclease H"/>
    <property type="match status" value="1"/>
</dbReference>
<dbReference type="InterPro" id="IPR013520">
    <property type="entry name" value="Ribonucl_H"/>
</dbReference>
<dbReference type="Proteomes" id="UP001140076">
    <property type="component" value="Unassembled WGS sequence"/>
</dbReference>
<dbReference type="NCBIfam" id="NF005927">
    <property type="entry name" value="PRK07942.1"/>
    <property type="match status" value="1"/>
</dbReference>
<dbReference type="InterPro" id="IPR036397">
    <property type="entry name" value="RNaseH_sf"/>
</dbReference>
<comment type="caution">
    <text evidence="2">The sequence shown here is derived from an EMBL/GenBank/DDBJ whole genome shotgun (WGS) entry which is preliminary data.</text>
</comment>
<keyword evidence="3" id="KW-1185">Reference proteome</keyword>
<dbReference type="RefSeq" id="WP_270070856.1">
    <property type="nucleotide sequence ID" value="NZ_JAJAQC010000005.1"/>
</dbReference>
<accession>A0A9X3SD89</accession>
<protein>
    <submittedName>
        <fullName evidence="2">DNA polymerase III subunit epsilon</fullName>
    </submittedName>
</protein>
<dbReference type="GO" id="GO:0003676">
    <property type="term" value="F:nucleic acid binding"/>
    <property type="evidence" value="ECO:0007669"/>
    <property type="project" value="InterPro"/>
</dbReference>
<evidence type="ECO:0000313" key="2">
    <source>
        <dbReference type="EMBL" id="MDA0563577.1"/>
    </source>
</evidence>
<proteinExistence type="predicted"/>